<comment type="caution">
    <text evidence="2">The sequence shown here is derived from an EMBL/GenBank/DDBJ whole genome shotgun (WGS) entry which is preliminary data.</text>
</comment>
<evidence type="ECO:0000313" key="2">
    <source>
        <dbReference type="EMBL" id="PNU00740.1"/>
    </source>
</evidence>
<evidence type="ECO:0000313" key="3">
    <source>
        <dbReference type="Proteomes" id="UP000236151"/>
    </source>
</evidence>
<feature type="transmembrane region" description="Helical" evidence="1">
    <location>
        <begin position="319"/>
        <end position="345"/>
    </location>
</feature>
<feature type="transmembrane region" description="Helical" evidence="1">
    <location>
        <begin position="12"/>
        <end position="32"/>
    </location>
</feature>
<dbReference type="AlphaFoldDB" id="A0A2K2FIX6"/>
<keyword evidence="1" id="KW-0472">Membrane</keyword>
<evidence type="ECO:0000256" key="1">
    <source>
        <dbReference type="SAM" id="Phobius"/>
    </source>
</evidence>
<accession>A0A2K2FIX6</accession>
<dbReference type="EMBL" id="NIOJ01000007">
    <property type="protein sequence ID" value="PNU00740.1"/>
    <property type="molecule type" value="Genomic_DNA"/>
</dbReference>
<sequence>MLARHKRYARCIMLIIFAFIILQTLIPLKAYAAPEDGSDAILERQIDSEEVRSLEEGLEKYAGESLEEIFPEFDPHAIISDAAKGNMEVNASGLINRLGNYLFRELYQNLHLLIKLVILAVICAVLKNLQTSFMSEGAGEIAFYACYIVMVSVMMISLNIALEYGKQVIGNMVDFMQSSIPVLITLLISGGNITSAGIFQPILFMIVEITATIMKDVFIPLTFLSAVLSIVDNISEKVQISRLSKFLNHISGWVLGLVMTVFIGIVSIQGSMGAVVDGVASKTVKFAVGATIPVAGKYLADAADAVIGCTLLIKNAAGLAAMIGVIGICLVPLLKMTAIMLMYRLVCILVEPISENRITNSISAIANSMTFIIGITASVGFMFLISITTIIGAGNISAMIR</sequence>
<dbReference type="OrthoDB" id="1706761at2"/>
<dbReference type="NCBIfam" id="TIGR02829">
    <property type="entry name" value="spore_III_AE"/>
    <property type="match status" value="1"/>
</dbReference>
<feature type="transmembrane region" description="Helical" evidence="1">
    <location>
        <begin position="141"/>
        <end position="162"/>
    </location>
</feature>
<protein>
    <submittedName>
        <fullName evidence="2">Stage III sporulation protein AE</fullName>
    </submittedName>
</protein>
<reference evidence="2 3" key="1">
    <citation type="submission" date="2017-06" db="EMBL/GenBank/DDBJ databases">
        <title>Investigating the central metabolism of Clostridium thermosuccinogenes.</title>
        <authorList>
            <person name="Koendjbiharie J.G."/>
            <person name="van Kranenburg R."/>
        </authorList>
    </citation>
    <scope>NUCLEOTIDE SEQUENCE [LARGE SCALE GENOMIC DNA]</scope>
    <source>
        <strain evidence="2 3">DSM 5806</strain>
    </source>
</reference>
<name>A0A2K2FIX6_9CLOT</name>
<feature type="transmembrane region" description="Helical" evidence="1">
    <location>
        <begin position="110"/>
        <end position="129"/>
    </location>
</feature>
<keyword evidence="1" id="KW-0812">Transmembrane</keyword>
<dbReference type="RefSeq" id="WP_103080574.1">
    <property type="nucleotide sequence ID" value="NZ_CP021850.1"/>
</dbReference>
<feature type="transmembrane region" description="Helical" evidence="1">
    <location>
        <begin position="246"/>
        <end position="266"/>
    </location>
</feature>
<keyword evidence="3" id="KW-1185">Reference proteome</keyword>
<dbReference type="KEGG" id="cthd:CDO33_06760"/>
<dbReference type="InterPro" id="IPR014194">
    <property type="entry name" value="Spore_III_AE"/>
</dbReference>
<gene>
    <name evidence="2" type="primary">spoIIIAE</name>
    <name evidence="2" type="ORF">CDQ84_04750</name>
</gene>
<organism evidence="2 3">
    <name type="scientific">Clostridium thermosuccinogenes</name>
    <dbReference type="NCBI Taxonomy" id="84032"/>
    <lineage>
        <taxon>Bacteria</taxon>
        <taxon>Bacillati</taxon>
        <taxon>Bacillota</taxon>
        <taxon>Clostridia</taxon>
        <taxon>Eubacteriales</taxon>
        <taxon>Clostridiaceae</taxon>
        <taxon>Clostridium</taxon>
    </lineage>
</organism>
<keyword evidence="1" id="KW-1133">Transmembrane helix</keyword>
<feature type="transmembrane region" description="Helical" evidence="1">
    <location>
        <begin position="182"/>
        <end position="205"/>
    </location>
</feature>
<dbReference type="Pfam" id="PF09546">
    <property type="entry name" value="Spore_III_AE"/>
    <property type="match status" value="1"/>
</dbReference>
<feature type="transmembrane region" description="Helical" evidence="1">
    <location>
        <begin position="365"/>
        <end position="391"/>
    </location>
</feature>
<proteinExistence type="predicted"/>
<dbReference type="Proteomes" id="UP000236151">
    <property type="component" value="Unassembled WGS sequence"/>
</dbReference>